<protein>
    <recommendedName>
        <fullName evidence="3">Polyketide cyclase/dehydrase</fullName>
    </recommendedName>
</protein>
<accession>A0A5N7BMX3</accession>
<reference evidence="1 2" key="1">
    <citation type="submission" date="2019-04" db="EMBL/GenBank/DDBJ databases">
        <title>Friends and foes A comparative genomics studyof 23 Aspergillus species from section Flavi.</title>
        <authorList>
            <consortium name="DOE Joint Genome Institute"/>
            <person name="Kjaerbolling I."/>
            <person name="Vesth T."/>
            <person name="Frisvad J.C."/>
            <person name="Nybo J.L."/>
            <person name="Theobald S."/>
            <person name="Kildgaard S."/>
            <person name="Isbrandt T."/>
            <person name="Kuo A."/>
            <person name="Sato A."/>
            <person name="Lyhne E.K."/>
            <person name="Kogle M.E."/>
            <person name="Wiebenga A."/>
            <person name="Kun R.S."/>
            <person name="Lubbers R.J."/>
            <person name="Makela M.R."/>
            <person name="Barry K."/>
            <person name="Chovatia M."/>
            <person name="Clum A."/>
            <person name="Daum C."/>
            <person name="Haridas S."/>
            <person name="He G."/>
            <person name="LaButti K."/>
            <person name="Lipzen A."/>
            <person name="Mondo S."/>
            <person name="Riley R."/>
            <person name="Salamov A."/>
            <person name="Simmons B.A."/>
            <person name="Magnuson J.K."/>
            <person name="Henrissat B."/>
            <person name="Mortensen U.H."/>
            <person name="Larsen T.O."/>
            <person name="Devries R.P."/>
            <person name="Grigoriev I.V."/>
            <person name="Machida M."/>
            <person name="Baker S.E."/>
            <person name="Andersen M.R."/>
        </authorList>
    </citation>
    <scope>NUCLEOTIDE SEQUENCE [LARGE SCALE GENOMIC DNA]</scope>
    <source>
        <strain evidence="1 2">IBT 29228</strain>
    </source>
</reference>
<sequence>MASTPPTAAAVLASKPTPTIAAADAVLHIESATSIAAPCQEVWDILTDTSTWPAWNTFVPRVTIRDQPGSDPESTSEGFSPKLQLGTKMTFHVHMDPSSASEQDVGLVVTEFEPPSANPPKPGRIVWVADLTAKGAMPSFLLKAERVHEVEEYDVQGEDGQTKRVTEVRNWEGQVGYLVYMVRWMFGTQLKKNFEAWVQDLKQYAEEKTTDN</sequence>
<evidence type="ECO:0000313" key="1">
    <source>
        <dbReference type="EMBL" id="KAE8382847.1"/>
    </source>
</evidence>
<organism evidence="1 2">
    <name type="scientific">Aspergillus bertholletiae</name>
    <dbReference type="NCBI Taxonomy" id="1226010"/>
    <lineage>
        <taxon>Eukaryota</taxon>
        <taxon>Fungi</taxon>
        <taxon>Dikarya</taxon>
        <taxon>Ascomycota</taxon>
        <taxon>Pezizomycotina</taxon>
        <taxon>Eurotiomycetes</taxon>
        <taxon>Eurotiomycetidae</taxon>
        <taxon>Eurotiales</taxon>
        <taxon>Aspergillaceae</taxon>
        <taxon>Aspergillus</taxon>
        <taxon>Aspergillus subgen. Circumdati</taxon>
    </lineage>
</organism>
<evidence type="ECO:0008006" key="3">
    <source>
        <dbReference type="Google" id="ProtNLM"/>
    </source>
</evidence>
<keyword evidence="2" id="KW-1185">Reference proteome</keyword>
<dbReference type="CDD" id="cd07822">
    <property type="entry name" value="SRPBCC_4"/>
    <property type="match status" value="1"/>
</dbReference>
<dbReference type="Gene3D" id="3.30.530.20">
    <property type="match status" value="1"/>
</dbReference>
<dbReference type="InterPro" id="IPR019587">
    <property type="entry name" value="Polyketide_cyclase/dehydratase"/>
</dbReference>
<dbReference type="SUPFAM" id="SSF55961">
    <property type="entry name" value="Bet v1-like"/>
    <property type="match status" value="1"/>
</dbReference>
<gene>
    <name evidence="1" type="ORF">BDV26DRAFT_210346</name>
</gene>
<name>A0A5N7BMX3_9EURO</name>
<dbReference type="Proteomes" id="UP000326198">
    <property type="component" value="Unassembled WGS sequence"/>
</dbReference>
<dbReference type="InterPro" id="IPR023393">
    <property type="entry name" value="START-like_dom_sf"/>
</dbReference>
<evidence type="ECO:0000313" key="2">
    <source>
        <dbReference type="Proteomes" id="UP000326198"/>
    </source>
</evidence>
<dbReference type="Pfam" id="PF10604">
    <property type="entry name" value="Polyketide_cyc2"/>
    <property type="match status" value="1"/>
</dbReference>
<dbReference type="AlphaFoldDB" id="A0A5N7BMX3"/>
<proteinExistence type="predicted"/>
<dbReference type="OrthoDB" id="509124at2759"/>
<dbReference type="EMBL" id="ML736159">
    <property type="protein sequence ID" value="KAE8382847.1"/>
    <property type="molecule type" value="Genomic_DNA"/>
</dbReference>